<evidence type="ECO:0000256" key="5">
    <source>
        <dbReference type="ARBA" id="ARBA00023136"/>
    </source>
</evidence>
<dbReference type="PANTHER" id="PTHR36115">
    <property type="entry name" value="PROLINE-RICH ANTIGEN HOMOLOG-RELATED"/>
    <property type="match status" value="1"/>
</dbReference>
<evidence type="ECO:0000256" key="3">
    <source>
        <dbReference type="ARBA" id="ARBA00022692"/>
    </source>
</evidence>
<feature type="transmembrane region" description="Helical" evidence="7">
    <location>
        <begin position="55"/>
        <end position="73"/>
    </location>
</feature>
<dbReference type="AlphaFoldDB" id="A0A1I5HA09"/>
<evidence type="ECO:0000313" key="9">
    <source>
        <dbReference type="EMBL" id="SFO45009.1"/>
    </source>
</evidence>
<dbReference type="InterPro" id="IPR010432">
    <property type="entry name" value="RDD"/>
</dbReference>
<evidence type="ECO:0000259" key="8">
    <source>
        <dbReference type="Pfam" id="PF06271"/>
    </source>
</evidence>
<evidence type="ECO:0000256" key="7">
    <source>
        <dbReference type="SAM" id="Phobius"/>
    </source>
</evidence>
<feature type="domain" description="RDD" evidence="8">
    <location>
        <begin position="12"/>
        <end position="146"/>
    </location>
</feature>
<keyword evidence="2" id="KW-1003">Cell membrane</keyword>
<keyword evidence="4 7" id="KW-1133">Transmembrane helix</keyword>
<proteinExistence type="predicted"/>
<keyword evidence="5 7" id="KW-0472">Membrane</keyword>
<dbReference type="STRING" id="1993.SAMN04489713_10697"/>
<evidence type="ECO:0000313" key="10">
    <source>
        <dbReference type="Proteomes" id="UP000183413"/>
    </source>
</evidence>
<evidence type="ECO:0000256" key="2">
    <source>
        <dbReference type="ARBA" id="ARBA00022475"/>
    </source>
</evidence>
<protein>
    <submittedName>
        <fullName evidence="9">Uncharacterized membrane protein YckC, RDD family</fullName>
    </submittedName>
</protein>
<dbReference type="InterPro" id="IPR051791">
    <property type="entry name" value="Pra-immunoreactive"/>
</dbReference>
<feature type="transmembrane region" description="Helical" evidence="7">
    <location>
        <begin position="22"/>
        <end position="43"/>
    </location>
</feature>
<feature type="region of interest" description="Disordered" evidence="6">
    <location>
        <begin position="161"/>
        <end position="180"/>
    </location>
</feature>
<reference evidence="9 10" key="1">
    <citation type="submission" date="2016-10" db="EMBL/GenBank/DDBJ databases">
        <authorList>
            <person name="de Groot N.N."/>
        </authorList>
    </citation>
    <scope>NUCLEOTIDE SEQUENCE [LARGE SCALE GENOMIC DNA]</scope>
    <source>
        <strain evidence="9 10">DSM 43067</strain>
    </source>
</reference>
<dbReference type="RefSeq" id="WP_075021697.1">
    <property type="nucleotide sequence ID" value="NZ_FOVH01000006.1"/>
</dbReference>
<keyword evidence="10" id="KW-1185">Reference proteome</keyword>
<feature type="region of interest" description="Disordered" evidence="6">
    <location>
        <begin position="328"/>
        <end position="349"/>
    </location>
</feature>
<dbReference type="EMBL" id="FOVH01000006">
    <property type="protein sequence ID" value="SFO45009.1"/>
    <property type="molecule type" value="Genomic_DNA"/>
</dbReference>
<evidence type="ECO:0000256" key="1">
    <source>
        <dbReference type="ARBA" id="ARBA00004651"/>
    </source>
</evidence>
<dbReference type="GO" id="GO:0005886">
    <property type="term" value="C:plasma membrane"/>
    <property type="evidence" value="ECO:0007669"/>
    <property type="project" value="UniProtKB-SubCell"/>
</dbReference>
<accession>A0A1I5HA09</accession>
<dbReference type="Pfam" id="PF06271">
    <property type="entry name" value="RDD"/>
    <property type="match status" value="1"/>
</dbReference>
<comment type="subcellular location">
    <subcellularLocation>
        <location evidence="1">Cell membrane</location>
        <topology evidence="1">Multi-pass membrane protein</topology>
    </subcellularLocation>
</comment>
<gene>
    <name evidence="9" type="ORF">SAMN04489713_10697</name>
</gene>
<keyword evidence="3 7" id="KW-0812">Transmembrane</keyword>
<evidence type="ECO:0000256" key="6">
    <source>
        <dbReference type="SAM" id="MobiDB-lite"/>
    </source>
</evidence>
<organism evidence="9 10">
    <name type="scientific">Actinomadura madurae</name>
    <dbReference type="NCBI Taxonomy" id="1993"/>
    <lineage>
        <taxon>Bacteria</taxon>
        <taxon>Bacillati</taxon>
        <taxon>Actinomycetota</taxon>
        <taxon>Actinomycetes</taxon>
        <taxon>Streptosporangiales</taxon>
        <taxon>Thermomonosporaceae</taxon>
        <taxon>Actinomadura</taxon>
    </lineage>
</organism>
<name>A0A1I5HA09_9ACTN</name>
<dbReference type="Proteomes" id="UP000183413">
    <property type="component" value="Unassembled WGS sequence"/>
</dbReference>
<evidence type="ECO:0000256" key="4">
    <source>
        <dbReference type="ARBA" id="ARBA00022989"/>
    </source>
</evidence>
<sequence>MHDDGGVVRVLASTRQRLAARAFDFLAAFLVVMVAVSPIYVFLHVADSSTSTSAILGLVVPVLIFGMAGPVLLRIGTIAQWGCTVGQRVAGIRVVREEDGFRPPGWRRSGRRYALPRSAQTFGLISDSWEQRNDTRLGQCMHDRRAKTVVVQAQAPPAAAETGGLAALASPDSGSPAAHDHVRRWEKRERARRIALGSAIGLLGAVVLPTPFAAGRLAAAEPSRGEPAFEVSTFYEDAARFEVRSGTRSATFERTAFKVLDDEKGCLAGATSEQARKVLRENRCTGRIEVAFKTTDGVLVSSHILRFPELGYANEAERSLRHTDLRFVPGGRIDPPGGARSGQTGSPDRYVVSTTAVSPRQPDAASKARNAFVLMHAPTVSTILWL</sequence>
<feature type="transmembrane region" description="Helical" evidence="7">
    <location>
        <begin position="194"/>
        <end position="214"/>
    </location>
</feature>
<dbReference type="InParanoid" id="A0A1I5HA09"/>